<accession>A0AA91DUX6</accession>
<sequence length="215" mass="23710">MGLAISIGVLVDLLEHDPEGAEWLQEELAVVNKVLAAAGLPPHAEPRELPPLHSRAAIGGFPYSFIHYLRRAYAHRANSPDWMATPVEDGVDPSEDPVVEDVLYSSESHLVCHSDAEGFYVPVDFDEVLYSEPDDDKQLAGGMLGSSYRLRDELVLVAPALGINLTDGELSDEEVARIGRLIDADEGLYREYVSWLRLYEAARLSIAHKTAIVFN</sequence>
<proteinExistence type="predicted"/>
<evidence type="ECO:0000313" key="1">
    <source>
        <dbReference type="EMBL" id="OAK66985.1"/>
    </source>
</evidence>
<dbReference type="AlphaFoldDB" id="A0AA91DUX6"/>
<organism evidence="1 2">
    <name type="scientific">Variovorax paradoxus</name>
    <dbReference type="NCBI Taxonomy" id="34073"/>
    <lineage>
        <taxon>Bacteria</taxon>
        <taxon>Pseudomonadati</taxon>
        <taxon>Pseudomonadota</taxon>
        <taxon>Betaproteobacteria</taxon>
        <taxon>Burkholderiales</taxon>
        <taxon>Comamonadaceae</taxon>
        <taxon>Variovorax</taxon>
    </lineage>
</organism>
<protein>
    <submittedName>
        <fullName evidence="1">Uncharacterized protein</fullName>
    </submittedName>
</protein>
<evidence type="ECO:0000313" key="2">
    <source>
        <dbReference type="Proteomes" id="UP000077852"/>
    </source>
</evidence>
<dbReference type="RefSeq" id="WP_081265829.1">
    <property type="nucleotide sequence ID" value="NZ_LVHG01000002.1"/>
</dbReference>
<dbReference type="EMBL" id="LVHG01000002">
    <property type="protein sequence ID" value="OAK66985.1"/>
    <property type="molecule type" value="Genomic_DNA"/>
</dbReference>
<name>A0AA91DUX6_VARPD</name>
<comment type="caution">
    <text evidence="1">The sequence shown here is derived from an EMBL/GenBank/DDBJ whole genome shotgun (WGS) entry which is preliminary data.</text>
</comment>
<dbReference type="Proteomes" id="UP000077852">
    <property type="component" value="Unassembled WGS sequence"/>
</dbReference>
<gene>
    <name evidence="1" type="ORF">A3K87_05465</name>
</gene>
<reference evidence="1 2" key="1">
    <citation type="submission" date="2016-03" db="EMBL/GenBank/DDBJ databases">
        <title>Genome sequence of Variovorax paradoxus KB5.</title>
        <authorList>
            <person name="Jeong H."/>
            <person name="Hong C.E."/>
            <person name="Jo S.H."/>
            <person name="Park J.M."/>
        </authorList>
    </citation>
    <scope>NUCLEOTIDE SEQUENCE [LARGE SCALE GENOMIC DNA]</scope>
    <source>
        <strain evidence="1 2">KB5</strain>
    </source>
</reference>